<comment type="caution">
    <text evidence="2">The sequence shown here is derived from an EMBL/GenBank/DDBJ whole genome shotgun (WGS) entry which is preliminary data.</text>
</comment>
<keyword evidence="1" id="KW-0812">Transmembrane</keyword>
<evidence type="ECO:0000313" key="2">
    <source>
        <dbReference type="EMBL" id="RAI73787.1"/>
    </source>
</evidence>
<name>A0A327NF49_9BACT</name>
<accession>A0A327NF49</accession>
<protein>
    <submittedName>
        <fullName evidence="2">Uncharacterized protein</fullName>
    </submittedName>
</protein>
<organism evidence="2 3">
    <name type="scientific">Spirosoma telluris</name>
    <dbReference type="NCBI Taxonomy" id="2183553"/>
    <lineage>
        <taxon>Bacteria</taxon>
        <taxon>Pseudomonadati</taxon>
        <taxon>Bacteroidota</taxon>
        <taxon>Cytophagia</taxon>
        <taxon>Cytophagales</taxon>
        <taxon>Cytophagaceae</taxon>
        <taxon>Spirosoma</taxon>
    </lineage>
</organism>
<sequence>MFGLNPFSRSVAITEILLLLLFIAFVGWLISQLVFRKRISKLLSRIEYEEAELHKCYKLTN</sequence>
<feature type="transmembrane region" description="Helical" evidence="1">
    <location>
        <begin position="12"/>
        <end position="35"/>
    </location>
</feature>
<proteinExistence type="predicted"/>
<keyword evidence="1" id="KW-1133">Transmembrane helix</keyword>
<keyword evidence="1" id="KW-0472">Membrane</keyword>
<reference evidence="2 3" key="1">
    <citation type="submission" date="2018-06" db="EMBL/GenBank/DDBJ databases">
        <title>Spirosoma sp. HMF3257 Genome sequencing and assembly.</title>
        <authorList>
            <person name="Kang H."/>
            <person name="Cha I."/>
            <person name="Kim H."/>
            <person name="Kang J."/>
            <person name="Joh K."/>
        </authorList>
    </citation>
    <scope>NUCLEOTIDE SEQUENCE [LARGE SCALE GENOMIC DNA]</scope>
    <source>
        <strain evidence="2 3">HMF3257</strain>
    </source>
</reference>
<dbReference type="AlphaFoldDB" id="A0A327NF49"/>
<evidence type="ECO:0000256" key="1">
    <source>
        <dbReference type="SAM" id="Phobius"/>
    </source>
</evidence>
<gene>
    <name evidence="2" type="ORF">HMF3257_04075</name>
</gene>
<evidence type="ECO:0000313" key="3">
    <source>
        <dbReference type="Proteomes" id="UP000249016"/>
    </source>
</evidence>
<keyword evidence="3" id="KW-1185">Reference proteome</keyword>
<dbReference type="EMBL" id="QLII01000001">
    <property type="protein sequence ID" value="RAI73787.1"/>
    <property type="molecule type" value="Genomic_DNA"/>
</dbReference>
<dbReference type="Proteomes" id="UP000249016">
    <property type="component" value="Unassembled WGS sequence"/>
</dbReference>